<evidence type="ECO:0000313" key="1">
    <source>
        <dbReference type="EMBL" id="CAI9557052.1"/>
    </source>
</evidence>
<proteinExistence type="predicted"/>
<sequence>LKAELHPKGEVPLYRLVPHSPLRIGTFGELVPEIDSYPLPLSLRLPRRSEAEVVLLPPRSLVGHVTGPRRRRGHSGSAAILTHAQWAPVCEAASCHSRVPTLKMPALEIQDGR</sequence>
<evidence type="ECO:0000313" key="2">
    <source>
        <dbReference type="Proteomes" id="UP001162483"/>
    </source>
</evidence>
<reference evidence="1" key="1">
    <citation type="submission" date="2023-05" db="EMBL/GenBank/DDBJ databases">
        <authorList>
            <person name="Stuckert A."/>
        </authorList>
    </citation>
    <scope>NUCLEOTIDE SEQUENCE</scope>
</reference>
<accession>A0ABN9CAF5</accession>
<dbReference type="Proteomes" id="UP001162483">
    <property type="component" value="Unassembled WGS sequence"/>
</dbReference>
<feature type="non-terminal residue" evidence="1">
    <location>
        <position position="1"/>
    </location>
</feature>
<gene>
    <name evidence="1" type="ORF">SPARVUS_LOCUS4632266</name>
</gene>
<protein>
    <submittedName>
        <fullName evidence="1">Uncharacterized protein</fullName>
    </submittedName>
</protein>
<dbReference type="EMBL" id="CATNWA010008883">
    <property type="protein sequence ID" value="CAI9557052.1"/>
    <property type="molecule type" value="Genomic_DNA"/>
</dbReference>
<comment type="caution">
    <text evidence="1">The sequence shown here is derived from an EMBL/GenBank/DDBJ whole genome shotgun (WGS) entry which is preliminary data.</text>
</comment>
<organism evidence="1 2">
    <name type="scientific">Staurois parvus</name>
    <dbReference type="NCBI Taxonomy" id="386267"/>
    <lineage>
        <taxon>Eukaryota</taxon>
        <taxon>Metazoa</taxon>
        <taxon>Chordata</taxon>
        <taxon>Craniata</taxon>
        <taxon>Vertebrata</taxon>
        <taxon>Euteleostomi</taxon>
        <taxon>Amphibia</taxon>
        <taxon>Batrachia</taxon>
        <taxon>Anura</taxon>
        <taxon>Neobatrachia</taxon>
        <taxon>Ranoidea</taxon>
        <taxon>Ranidae</taxon>
        <taxon>Staurois</taxon>
    </lineage>
</organism>
<name>A0ABN9CAF5_9NEOB</name>
<keyword evidence="2" id="KW-1185">Reference proteome</keyword>